<dbReference type="HOGENOM" id="CLU_3181508_0_0_5"/>
<dbReference type="KEGG" id="pect:BN1012_Phect2139"/>
<evidence type="ECO:0000313" key="2">
    <source>
        <dbReference type="Proteomes" id="UP000032160"/>
    </source>
</evidence>
<keyword evidence="2" id="KW-1185">Reference proteome</keyword>
<reference evidence="1 2" key="1">
    <citation type="journal article" date="2014" name="Front. Genet.">
        <title>Genome and metabolic network of "Candidatus Phaeomarinobacter ectocarpi" Ec32, a new candidate genus of Alphaproteobacteria frequently associated with brown algae.</title>
        <authorList>
            <person name="Dittami S.M."/>
            <person name="Barbeyron T."/>
            <person name="Boyen C."/>
            <person name="Cambefort J."/>
            <person name="Collet G."/>
            <person name="Delage L."/>
            <person name="Gobet A."/>
            <person name="Groisillier A."/>
            <person name="Leblanc C."/>
            <person name="Michel G."/>
            <person name="Scornet D."/>
            <person name="Siegel A."/>
            <person name="Tapia J.E."/>
            <person name="Tonon T."/>
        </authorList>
    </citation>
    <scope>NUCLEOTIDE SEQUENCE [LARGE SCALE GENOMIC DNA]</scope>
    <source>
        <strain evidence="1 2">Ec32</strain>
    </source>
</reference>
<dbReference type="AlphaFoldDB" id="X5MDP3"/>
<accession>X5MDP3</accession>
<evidence type="ECO:0000313" key="1">
    <source>
        <dbReference type="EMBL" id="CDO60352.1"/>
    </source>
</evidence>
<name>X5MDP3_9HYPH</name>
<dbReference type="EMBL" id="HG966617">
    <property type="protein sequence ID" value="CDO60352.1"/>
    <property type="molecule type" value="Genomic_DNA"/>
</dbReference>
<proteinExistence type="predicted"/>
<protein>
    <submittedName>
        <fullName evidence="1">Uncharacterized protein</fullName>
    </submittedName>
</protein>
<dbReference type="Proteomes" id="UP000032160">
    <property type="component" value="Chromosome I"/>
</dbReference>
<organism evidence="1 2">
    <name type="scientific">Candidatus Phaeomarinibacter ectocarpi</name>
    <dbReference type="NCBI Taxonomy" id="1458461"/>
    <lineage>
        <taxon>Bacteria</taxon>
        <taxon>Pseudomonadati</taxon>
        <taxon>Pseudomonadota</taxon>
        <taxon>Alphaproteobacteria</taxon>
        <taxon>Hyphomicrobiales</taxon>
        <taxon>Parvibaculaceae</taxon>
        <taxon>Candidatus Phaeomarinibacter</taxon>
    </lineage>
</organism>
<sequence length="46" mass="5198">MFLVVEYADGACDRIEVEEDRIAKLMQTKRVRATSAGPRVTRKVTS</sequence>
<gene>
    <name evidence="1" type="ORF">BN1012_Phect2139</name>
</gene>